<dbReference type="SUPFAM" id="SSF55811">
    <property type="entry name" value="Nudix"/>
    <property type="match status" value="1"/>
</dbReference>
<dbReference type="InterPro" id="IPR000086">
    <property type="entry name" value="NUDIX_hydrolase_dom"/>
</dbReference>
<dbReference type="Gene3D" id="3.90.79.10">
    <property type="entry name" value="Nucleoside Triphosphate Pyrophosphohydrolase"/>
    <property type="match status" value="1"/>
</dbReference>
<feature type="domain" description="Nudix hydrolase" evidence="3">
    <location>
        <begin position="77"/>
        <end position="207"/>
    </location>
</feature>
<dbReference type="EMBL" id="PFET01000012">
    <property type="protein sequence ID" value="PJE75622.1"/>
    <property type="molecule type" value="Genomic_DNA"/>
</dbReference>
<evidence type="ECO:0000313" key="4">
    <source>
        <dbReference type="EMBL" id="PJE75622.1"/>
    </source>
</evidence>
<evidence type="ECO:0000256" key="2">
    <source>
        <dbReference type="ARBA" id="ARBA00022801"/>
    </source>
</evidence>
<protein>
    <recommendedName>
        <fullName evidence="3">Nudix hydrolase domain-containing protein</fullName>
    </recommendedName>
</protein>
<evidence type="ECO:0000259" key="3">
    <source>
        <dbReference type="PROSITE" id="PS51462"/>
    </source>
</evidence>
<dbReference type="PANTHER" id="PTHR11839">
    <property type="entry name" value="UDP/ADP-SUGAR PYROPHOSPHATASE"/>
    <property type="match status" value="1"/>
</dbReference>
<comment type="caution">
    <text evidence="4">The sequence shown here is derived from an EMBL/GenBank/DDBJ whole genome shotgun (WGS) entry which is preliminary data.</text>
</comment>
<keyword evidence="2" id="KW-0378">Hydrolase</keyword>
<evidence type="ECO:0000256" key="1">
    <source>
        <dbReference type="ARBA" id="ARBA00001946"/>
    </source>
</evidence>
<accession>A0A2M8LDU5</accession>
<dbReference type="PROSITE" id="PS51462">
    <property type="entry name" value="NUDIX"/>
    <property type="match status" value="1"/>
</dbReference>
<dbReference type="AlphaFoldDB" id="A0A2M8LDU5"/>
<dbReference type="PANTHER" id="PTHR11839:SF18">
    <property type="entry name" value="NUDIX HYDROLASE DOMAIN-CONTAINING PROTEIN"/>
    <property type="match status" value="1"/>
</dbReference>
<organism evidence="4 5">
    <name type="scientific">Candidatus Uhrbacteria bacterium CG10_big_fil_rev_8_21_14_0_10_48_11</name>
    <dbReference type="NCBI Taxonomy" id="1975037"/>
    <lineage>
        <taxon>Bacteria</taxon>
        <taxon>Candidatus Uhriibacteriota</taxon>
    </lineage>
</organism>
<dbReference type="InterPro" id="IPR015797">
    <property type="entry name" value="NUDIX_hydrolase-like_dom_sf"/>
</dbReference>
<dbReference type="Pfam" id="PF00293">
    <property type="entry name" value="NUDIX"/>
    <property type="match status" value="1"/>
</dbReference>
<gene>
    <name evidence="4" type="ORF">COV04_03420</name>
</gene>
<dbReference type="CDD" id="cd03424">
    <property type="entry name" value="NUDIX_ADPRase_Nudt5_UGPPase_Nudt14"/>
    <property type="match status" value="1"/>
</dbReference>
<dbReference type="GO" id="GO:0019693">
    <property type="term" value="P:ribose phosphate metabolic process"/>
    <property type="evidence" value="ECO:0007669"/>
    <property type="project" value="TreeGrafter"/>
</dbReference>
<proteinExistence type="predicted"/>
<reference evidence="4 5" key="1">
    <citation type="submission" date="2017-09" db="EMBL/GenBank/DDBJ databases">
        <title>Depth-based differentiation of microbial function through sediment-hosted aquifers and enrichment of novel symbionts in the deep terrestrial subsurface.</title>
        <authorList>
            <person name="Probst A.J."/>
            <person name="Ladd B."/>
            <person name="Jarett J.K."/>
            <person name="Geller-Mcgrath D.E."/>
            <person name="Sieber C.M."/>
            <person name="Emerson J.B."/>
            <person name="Anantharaman K."/>
            <person name="Thomas B.C."/>
            <person name="Malmstrom R."/>
            <person name="Stieglmeier M."/>
            <person name="Klingl A."/>
            <person name="Woyke T."/>
            <person name="Ryan C.M."/>
            <person name="Banfield J.F."/>
        </authorList>
    </citation>
    <scope>NUCLEOTIDE SEQUENCE [LARGE SCALE GENOMIC DNA]</scope>
    <source>
        <strain evidence="4">CG10_big_fil_rev_8_21_14_0_10_48_11</strain>
    </source>
</reference>
<comment type="cofactor">
    <cofactor evidence="1">
        <name>Mg(2+)</name>
        <dbReference type="ChEBI" id="CHEBI:18420"/>
    </cofactor>
</comment>
<evidence type="ECO:0000313" key="5">
    <source>
        <dbReference type="Proteomes" id="UP000231152"/>
    </source>
</evidence>
<dbReference type="GO" id="GO:0006753">
    <property type="term" value="P:nucleoside phosphate metabolic process"/>
    <property type="evidence" value="ECO:0007669"/>
    <property type="project" value="TreeGrafter"/>
</dbReference>
<name>A0A2M8LDU5_9BACT</name>
<dbReference type="GO" id="GO:0016787">
    <property type="term" value="F:hydrolase activity"/>
    <property type="evidence" value="ECO:0007669"/>
    <property type="project" value="UniProtKB-KW"/>
</dbReference>
<dbReference type="Proteomes" id="UP000231152">
    <property type="component" value="Unassembled WGS sequence"/>
</dbReference>
<sequence length="218" mass="24888">MARGCRKEECDLRYTDRGGYPLRVAPLLFNHYCTMPDIKPWKTLESKLVLDTPYYKVRMDVCQLPDGTIIQDFCVREEPDAVIAFCVTREGQVVLVHQYRHAVDRETTELPGGFTSRHDINTAEAARRELLEETGYSSEKMEEVAVLDMNDSSSSAKIYVYVALDAERVTAPEFRSREQTETALVPKEQLLTMVKDGTIRSSNQIAAIHCLEKYLKTE</sequence>